<dbReference type="RefSeq" id="WP_093837106.1">
    <property type="nucleotide sequence ID" value="NZ_FOLM01000001.1"/>
</dbReference>
<feature type="domain" description="N-acetyltransferase" evidence="1">
    <location>
        <begin position="1"/>
        <end position="179"/>
    </location>
</feature>
<dbReference type="SUPFAM" id="SSF55729">
    <property type="entry name" value="Acyl-CoA N-acyltransferases (Nat)"/>
    <property type="match status" value="1"/>
</dbReference>
<dbReference type="GO" id="GO:0016747">
    <property type="term" value="F:acyltransferase activity, transferring groups other than amino-acyl groups"/>
    <property type="evidence" value="ECO:0007669"/>
    <property type="project" value="InterPro"/>
</dbReference>
<evidence type="ECO:0000313" key="3">
    <source>
        <dbReference type="Proteomes" id="UP000199207"/>
    </source>
</evidence>
<dbReference type="Pfam" id="PF13302">
    <property type="entry name" value="Acetyltransf_3"/>
    <property type="match status" value="1"/>
</dbReference>
<dbReference type="Proteomes" id="UP000199207">
    <property type="component" value="Unassembled WGS sequence"/>
</dbReference>
<reference evidence="2 3" key="1">
    <citation type="submission" date="2016-10" db="EMBL/GenBank/DDBJ databases">
        <authorList>
            <person name="de Groot N.N."/>
        </authorList>
    </citation>
    <scope>NUCLEOTIDE SEQUENCE [LARGE SCALE GENOMIC DNA]</scope>
    <source>
        <strain evidence="2 3">CGMCC 4.5739</strain>
    </source>
</reference>
<dbReference type="OrthoDB" id="9797989at2"/>
<dbReference type="Gene3D" id="3.40.630.30">
    <property type="match status" value="1"/>
</dbReference>
<gene>
    <name evidence="2" type="ORF">SAMN05421773_101755</name>
</gene>
<sequence length="179" mass="19991">MPELSEPDTAVHASFLAAMKEFEAEGRTGDGSMIGRDLATWSGRWHEPGAFAAYVAAVRADVLEETPRPRGHVPCTTLWWTEDGEWLGRLAIRHRLNRLMLEFAGHIGYDVRPSARRRGHGTAMLRAALPAAHRMGIEAVLVTCDDDNDASRRIIEHCGGRFEDQRGKKLRYWIDTAAA</sequence>
<accession>A0A1I1FQH0</accession>
<dbReference type="InterPro" id="IPR016181">
    <property type="entry name" value="Acyl_CoA_acyltransferase"/>
</dbReference>
<dbReference type="STRING" id="910347.SAMN05421773_101755"/>
<dbReference type="PANTHER" id="PTHR39173:SF1">
    <property type="entry name" value="ACETYLTRANSFERASE"/>
    <property type="match status" value="1"/>
</dbReference>
<keyword evidence="2" id="KW-0808">Transferase</keyword>
<dbReference type="PANTHER" id="PTHR39173">
    <property type="entry name" value="ACETYLTRANSFERASE"/>
    <property type="match status" value="1"/>
</dbReference>
<dbReference type="CDD" id="cd04301">
    <property type="entry name" value="NAT_SF"/>
    <property type="match status" value="1"/>
</dbReference>
<evidence type="ECO:0000313" key="2">
    <source>
        <dbReference type="EMBL" id="SFB99230.1"/>
    </source>
</evidence>
<dbReference type="InterPro" id="IPR000182">
    <property type="entry name" value="GNAT_dom"/>
</dbReference>
<proteinExistence type="predicted"/>
<protein>
    <submittedName>
        <fullName evidence="2">Predicted acetyltransferase</fullName>
    </submittedName>
</protein>
<organism evidence="2 3">
    <name type="scientific">Streptomyces aidingensis</name>
    <dbReference type="NCBI Taxonomy" id="910347"/>
    <lineage>
        <taxon>Bacteria</taxon>
        <taxon>Bacillati</taxon>
        <taxon>Actinomycetota</taxon>
        <taxon>Actinomycetes</taxon>
        <taxon>Kitasatosporales</taxon>
        <taxon>Streptomycetaceae</taxon>
        <taxon>Streptomyces</taxon>
    </lineage>
</organism>
<name>A0A1I1FQH0_9ACTN</name>
<keyword evidence="3" id="KW-1185">Reference proteome</keyword>
<evidence type="ECO:0000259" key="1">
    <source>
        <dbReference type="PROSITE" id="PS51186"/>
    </source>
</evidence>
<dbReference type="AlphaFoldDB" id="A0A1I1FQH0"/>
<dbReference type="PROSITE" id="PS51186">
    <property type="entry name" value="GNAT"/>
    <property type="match status" value="1"/>
</dbReference>
<dbReference type="EMBL" id="FOLM01000001">
    <property type="protein sequence ID" value="SFB99230.1"/>
    <property type="molecule type" value="Genomic_DNA"/>
</dbReference>